<dbReference type="STRING" id="765911.Thivi_1060"/>
<name>I3Y7X3_THIV6</name>
<dbReference type="GO" id="GO:0004519">
    <property type="term" value="F:endonuclease activity"/>
    <property type="evidence" value="ECO:0007669"/>
    <property type="project" value="UniProtKB-KW"/>
</dbReference>
<dbReference type="GO" id="GO:0016787">
    <property type="term" value="F:hydrolase activity"/>
    <property type="evidence" value="ECO:0007669"/>
    <property type="project" value="UniProtKB-KW"/>
</dbReference>
<evidence type="ECO:0000256" key="7">
    <source>
        <dbReference type="ARBA" id="ARBA00023016"/>
    </source>
</evidence>
<dbReference type="HOGENOM" id="CLU_164851_7_2_6"/>
<dbReference type="Pfam" id="PF07927">
    <property type="entry name" value="HicA_toxin"/>
    <property type="match status" value="1"/>
</dbReference>
<evidence type="ECO:0000256" key="1">
    <source>
        <dbReference type="ARBA" id="ARBA00006620"/>
    </source>
</evidence>
<reference evidence="8 9" key="1">
    <citation type="submission" date="2012-06" db="EMBL/GenBank/DDBJ databases">
        <title>Complete sequence of Thiocystis violascens DSM 198.</title>
        <authorList>
            <consortium name="US DOE Joint Genome Institute"/>
            <person name="Lucas S."/>
            <person name="Han J."/>
            <person name="Lapidus A."/>
            <person name="Cheng J.-F."/>
            <person name="Goodwin L."/>
            <person name="Pitluck S."/>
            <person name="Peters L."/>
            <person name="Ovchinnikova G."/>
            <person name="Teshima H."/>
            <person name="Detter J.C."/>
            <person name="Han C."/>
            <person name="Tapia R."/>
            <person name="Land M."/>
            <person name="Hauser L."/>
            <person name="Kyrpides N."/>
            <person name="Ivanova N."/>
            <person name="Pagani I."/>
            <person name="Vogl K."/>
            <person name="Liu Z."/>
            <person name="Frigaard N.-U."/>
            <person name="Bryant D."/>
            <person name="Woyke T."/>
        </authorList>
    </citation>
    <scope>NUCLEOTIDE SEQUENCE [LARGE SCALE GENOMIC DNA]</scope>
    <source>
        <strain evidence="9">ATCC 17096 / DSM 198 / 6111</strain>
    </source>
</reference>
<dbReference type="InterPro" id="IPR012933">
    <property type="entry name" value="HicA_mRNA_interferase"/>
</dbReference>
<evidence type="ECO:0000256" key="4">
    <source>
        <dbReference type="ARBA" id="ARBA00022759"/>
    </source>
</evidence>
<dbReference type="Gene3D" id="3.30.920.30">
    <property type="entry name" value="Hypothetical protein"/>
    <property type="match status" value="1"/>
</dbReference>
<sequence>MKRGDFVRELIAAGCSLKRHGSRHDIYVNPANGMQAPVPRHPEIKDSLCALIRKQLRL</sequence>
<keyword evidence="6" id="KW-0694">RNA-binding</keyword>
<keyword evidence="9" id="KW-1185">Reference proteome</keyword>
<dbReference type="Proteomes" id="UP000006062">
    <property type="component" value="Chromosome"/>
</dbReference>
<evidence type="ECO:0000256" key="3">
    <source>
        <dbReference type="ARBA" id="ARBA00022722"/>
    </source>
</evidence>
<dbReference type="eggNOG" id="COG1724">
    <property type="taxonomic scope" value="Bacteria"/>
</dbReference>
<dbReference type="GO" id="GO:0003729">
    <property type="term" value="F:mRNA binding"/>
    <property type="evidence" value="ECO:0007669"/>
    <property type="project" value="InterPro"/>
</dbReference>
<organism evidence="8 9">
    <name type="scientific">Thiocystis violascens (strain ATCC 17096 / DSM 198 / 6111)</name>
    <name type="common">Chromatium violascens</name>
    <dbReference type="NCBI Taxonomy" id="765911"/>
    <lineage>
        <taxon>Bacteria</taxon>
        <taxon>Pseudomonadati</taxon>
        <taxon>Pseudomonadota</taxon>
        <taxon>Gammaproteobacteria</taxon>
        <taxon>Chromatiales</taxon>
        <taxon>Chromatiaceae</taxon>
        <taxon>Thiocystis</taxon>
    </lineage>
</organism>
<evidence type="ECO:0000313" key="8">
    <source>
        <dbReference type="EMBL" id="AFL73091.1"/>
    </source>
</evidence>
<evidence type="ECO:0000256" key="5">
    <source>
        <dbReference type="ARBA" id="ARBA00022801"/>
    </source>
</evidence>
<keyword evidence="3" id="KW-0540">Nuclease</keyword>
<dbReference type="AlphaFoldDB" id="I3Y7X3"/>
<dbReference type="KEGG" id="tvi:Thivi_1060"/>
<dbReference type="OrthoDB" id="9799854at2"/>
<keyword evidence="7" id="KW-0346">Stress response</keyword>
<keyword evidence="2" id="KW-1277">Toxin-antitoxin system</keyword>
<evidence type="ECO:0000256" key="2">
    <source>
        <dbReference type="ARBA" id="ARBA00022649"/>
    </source>
</evidence>
<evidence type="ECO:0000256" key="6">
    <source>
        <dbReference type="ARBA" id="ARBA00022884"/>
    </source>
</evidence>
<accession>I3Y7X3</accession>
<dbReference type="InterPro" id="IPR038570">
    <property type="entry name" value="HicA_sf"/>
</dbReference>
<dbReference type="SUPFAM" id="SSF54786">
    <property type="entry name" value="YcfA/nrd intein domain"/>
    <property type="match status" value="1"/>
</dbReference>
<proteinExistence type="inferred from homology"/>
<evidence type="ECO:0000313" key="9">
    <source>
        <dbReference type="Proteomes" id="UP000006062"/>
    </source>
</evidence>
<protein>
    <submittedName>
        <fullName evidence="8">YcfA-like protein</fullName>
    </submittedName>
</protein>
<comment type="similarity">
    <text evidence="1">Belongs to the HicA mRNA interferase family.</text>
</comment>
<keyword evidence="4" id="KW-0255">Endonuclease</keyword>
<dbReference type="EMBL" id="CP003154">
    <property type="protein sequence ID" value="AFL73091.1"/>
    <property type="molecule type" value="Genomic_DNA"/>
</dbReference>
<keyword evidence="5" id="KW-0378">Hydrolase</keyword>
<gene>
    <name evidence="8" type="ordered locus">Thivi_1060</name>
</gene>